<sequence>MSIFTRYLHFRRFGIGISNNAAVLFSDTAQYSNHIQHIKSRSYTTPTDELSEMLKPEVKKPAKKMSKAMLMYLQRAKDHDEFIKKEIVEYEVGKRHLANMMGEDPDFFTQADINRSINYLFPSGLYDRKARPMMQHPEEIFPSRKAAEFDESGRPFHSLFYTSKPNYYQTLYDIVEKIKSLNDIEDSLIRQGTLPMDKIDLIGSAWLSKMDIENKLLENIKDLEYDYLITSLERLCDHPLSKRVTDLIMKYRKVLVSHSSEITMPPLEHDSKGRPYIIVKNCLRKSARGQVIVWGNGSGNITINGHDITYFEDMHHREQIREKNPLFISRTGYITDLKSIGTIFGRESTYFLMRYSSSSMMRMAKNAKREKHAASFEKMTFPAYLR</sequence>
<protein>
    <recommendedName>
        <fullName evidence="3">28S ribosomal protein S9, mitochondrial</fullName>
    </recommendedName>
</protein>
<name>A0AAV2N4J2_9HYME</name>
<gene>
    <name evidence="1" type="ORF">LPLAT_LOCUS1021</name>
</gene>
<evidence type="ECO:0008006" key="3">
    <source>
        <dbReference type="Google" id="ProtNLM"/>
    </source>
</evidence>
<keyword evidence="2" id="KW-1185">Reference proteome</keyword>
<accession>A0AAV2N4J2</accession>
<dbReference type="EMBL" id="OZ034824">
    <property type="protein sequence ID" value="CAL1674334.1"/>
    <property type="molecule type" value="Genomic_DNA"/>
</dbReference>
<reference evidence="1 2" key="1">
    <citation type="submission" date="2024-04" db="EMBL/GenBank/DDBJ databases">
        <authorList>
            <consortium name="Molecular Ecology Group"/>
        </authorList>
    </citation>
    <scope>NUCLEOTIDE SEQUENCE [LARGE SCALE GENOMIC DNA]</scope>
</reference>
<dbReference type="Proteomes" id="UP001497644">
    <property type="component" value="Chromosome 1"/>
</dbReference>
<evidence type="ECO:0000313" key="1">
    <source>
        <dbReference type="EMBL" id="CAL1674334.1"/>
    </source>
</evidence>
<dbReference type="AlphaFoldDB" id="A0AAV2N4J2"/>
<proteinExistence type="predicted"/>
<organism evidence="1 2">
    <name type="scientific">Lasius platythorax</name>
    <dbReference type="NCBI Taxonomy" id="488582"/>
    <lineage>
        <taxon>Eukaryota</taxon>
        <taxon>Metazoa</taxon>
        <taxon>Ecdysozoa</taxon>
        <taxon>Arthropoda</taxon>
        <taxon>Hexapoda</taxon>
        <taxon>Insecta</taxon>
        <taxon>Pterygota</taxon>
        <taxon>Neoptera</taxon>
        <taxon>Endopterygota</taxon>
        <taxon>Hymenoptera</taxon>
        <taxon>Apocrita</taxon>
        <taxon>Aculeata</taxon>
        <taxon>Formicoidea</taxon>
        <taxon>Formicidae</taxon>
        <taxon>Formicinae</taxon>
        <taxon>Lasius</taxon>
        <taxon>Lasius</taxon>
    </lineage>
</organism>
<evidence type="ECO:0000313" key="2">
    <source>
        <dbReference type="Proteomes" id="UP001497644"/>
    </source>
</evidence>